<evidence type="ECO:0000313" key="2">
    <source>
        <dbReference type="EMBL" id="KAJ1374465.1"/>
    </source>
</evidence>
<gene>
    <name evidence="2" type="ORF">KIN20_037155</name>
</gene>
<organism evidence="2 3">
    <name type="scientific">Parelaphostrongylus tenuis</name>
    <name type="common">Meningeal worm</name>
    <dbReference type="NCBI Taxonomy" id="148309"/>
    <lineage>
        <taxon>Eukaryota</taxon>
        <taxon>Metazoa</taxon>
        <taxon>Ecdysozoa</taxon>
        <taxon>Nematoda</taxon>
        <taxon>Chromadorea</taxon>
        <taxon>Rhabditida</taxon>
        <taxon>Rhabditina</taxon>
        <taxon>Rhabditomorpha</taxon>
        <taxon>Strongyloidea</taxon>
        <taxon>Metastrongylidae</taxon>
        <taxon>Parelaphostrongylus</taxon>
    </lineage>
</organism>
<comment type="caution">
    <text evidence="2">The sequence shown here is derived from an EMBL/GenBank/DDBJ whole genome shotgun (WGS) entry which is preliminary data.</text>
</comment>
<accession>A0AAD5WLV5</accession>
<keyword evidence="3" id="KW-1185">Reference proteome</keyword>
<proteinExistence type="predicted"/>
<feature type="region of interest" description="Disordered" evidence="1">
    <location>
        <begin position="1"/>
        <end position="23"/>
    </location>
</feature>
<evidence type="ECO:0000256" key="1">
    <source>
        <dbReference type="SAM" id="MobiDB-lite"/>
    </source>
</evidence>
<evidence type="ECO:0000313" key="3">
    <source>
        <dbReference type="Proteomes" id="UP001196413"/>
    </source>
</evidence>
<sequence>MVPKPVCAGTLTGHTEKSDPFRIPASQHDGLQKCVGCNVWVPHGIRPLTEYSIRRHSVNGERLWNDRRSSSTASRVVLKDSAAVNALS</sequence>
<protein>
    <submittedName>
        <fullName evidence="2">Uncharacterized protein</fullName>
    </submittedName>
</protein>
<dbReference type="AlphaFoldDB" id="A0AAD5WLV5"/>
<dbReference type="EMBL" id="JAHQIW010007460">
    <property type="protein sequence ID" value="KAJ1374465.1"/>
    <property type="molecule type" value="Genomic_DNA"/>
</dbReference>
<reference evidence="2" key="1">
    <citation type="submission" date="2021-06" db="EMBL/GenBank/DDBJ databases">
        <title>Parelaphostrongylus tenuis whole genome reference sequence.</title>
        <authorList>
            <person name="Garwood T.J."/>
            <person name="Larsen P.A."/>
            <person name="Fountain-Jones N.M."/>
            <person name="Garbe J.R."/>
            <person name="Macchietto M.G."/>
            <person name="Kania S.A."/>
            <person name="Gerhold R.W."/>
            <person name="Richards J.E."/>
            <person name="Wolf T.M."/>
        </authorList>
    </citation>
    <scope>NUCLEOTIDE SEQUENCE</scope>
    <source>
        <strain evidence="2">MNPRO001-30</strain>
        <tissue evidence="2">Meninges</tissue>
    </source>
</reference>
<dbReference type="Proteomes" id="UP001196413">
    <property type="component" value="Unassembled WGS sequence"/>
</dbReference>
<name>A0AAD5WLV5_PARTN</name>